<dbReference type="Pfam" id="PF00135">
    <property type="entry name" value="COesterase"/>
    <property type="match status" value="2"/>
</dbReference>
<evidence type="ECO:0000256" key="3">
    <source>
        <dbReference type="SAM" id="Phobius"/>
    </source>
</evidence>
<evidence type="ECO:0000313" key="6">
    <source>
        <dbReference type="EMBL" id="KAJ8314633.1"/>
    </source>
</evidence>
<comment type="caution">
    <text evidence="6">The sequence shown here is derived from an EMBL/GenBank/DDBJ whole genome shotgun (WGS) entry which is preliminary data.</text>
</comment>
<dbReference type="Proteomes" id="UP001217089">
    <property type="component" value="Unassembled WGS sequence"/>
</dbReference>
<dbReference type="PROSITE" id="PS00941">
    <property type="entry name" value="CARBOXYLESTERASE_B_2"/>
    <property type="match status" value="1"/>
</dbReference>
<dbReference type="InterPro" id="IPR051093">
    <property type="entry name" value="Neuroligin/BSAL"/>
</dbReference>
<evidence type="ECO:0000259" key="5">
    <source>
        <dbReference type="Pfam" id="PF00135"/>
    </source>
</evidence>
<sequence length="717" mass="81218">MGTLVILSLHYICFFVFHLVSAKEEYTVTTKVGDIIGHTSKASFNGSSAGVLKFLGIPYALPPVGDLRFSKPRRYPDFQSPFNASNLGPGCPQNAFLSSTWIPGPTIFDEDCLFLNIFVPFKDDEAMHTNISSSSYPVMIWIHGGAYLIGQSSMYSGDGASSVIFHAMYPGNKGLIKRVISQSGSPMSAWAYVKKDKSIELAKRFATKMNCSIFTSQEMIACLRNRTSEDIVKFSKVGTEIETIFRSEWVSFADGEFIEQFPPDSFRNPFSMSKNRTEIFSGIDIMIGVSSGDGGFIAQFCYIPFIKDVVKATNESGSDVFQRAFMPVVINDQYNLNLMCYETHHPYDGFKHFHMAQDISTDINFAMPATFTVIDHDLLNHGRKNTYLFKFSHLSSFNHDRPQWLFGANHGDELPYVFGFPVEMVKGFGYINNTTPEEIELSSAIMTYWTNFAKTGYASEVLIKLKNINDPNKPIGYSSLHHWPAYNRYTEAYIDLNIPLKVRNRMFMSRETLWTDLAPKLIKDVSKGWLSNPTYPCKLSYHGWLHLQPDVADDIILCLAIFCSVLLLLLVGTCKVKFQNYRETISLEESYVHNNANSETQNLLLAIVYINARGGVPVRLFQTPVDVGARTLKMVYKIHLKKIQIIRYYAFKPHHRRIKGSLLSEYTTQQTLPNSQQTPCQDSHGVDCDYLAFTSVCTNNAKLAKDCVPKHFLFRIR</sequence>
<keyword evidence="3" id="KW-0812">Transmembrane</keyword>
<gene>
    <name evidence="6" type="ORF">KUTeg_006783</name>
</gene>
<dbReference type="SUPFAM" id="SSF53474">
    <property type="entry name" value="alpha/beta-Hydrolases"/>
    <property type="match status" value="1"/>
</dbReference>
<keyword evidence="3" id="KW-0472">Membrane</keyword>
<protein>
    <recommendedName>
        <fullName evidence="5">Carboxylesterase type B domain-containing protein</fullName>
    </recommendedName>
</protein>
<feature type="transmembrane region" description="Helical" evidence="3">
    <location>
        <begin position="554"/>
        <end position="572"/>
    </location>
</feature>
<dbReference type="PANTHER" id="PTHR43903">
    <property type="entry name" value="NEUROLIGIN"/>
    <property type="match status" value="1"/>
</dbReference>
<organism evidence="6 7">
    <name type="scientific">Tegillarca granosa</name>
    <name type="common">Malaysian cockle</name>
    <name type="synonym">Anadara granosa</name>
    <dbReference type="NCBI Taxonomy" id="220873"/>
    <lineage>
        <taxon>Eukaryota</taxon>
        <taxon>Metazoa</taxon>
        <taxon>Spiralia</taxon>
        <taxon>Lophotrochozoa</taxon>
        <taxon>Mollusca</taxon>
        <taxon>Bivalvia</taxon>
        <taxon>Autobranchia</taxon>
        <taxon>Pteriomorphia</taxon>
        <taxon>Arcoida</taxon>
        <taxon>Arcoidea</taxon>
        <taxon>Arcidae</taxon>
        <taxon>Tegillarca</taxon>
    </lineage>
</organism>
<dbReference type="InterPro" id="IPR019819">
    <property type="entry name" value="Carboxylesterase_B_CS"/>
</dbReference>
<evidence type="ECO:0000256" key="4">
    <source>
        <dbReference type="SAM" id="SignalP"/>
    </source>
</evidence>
<keyword evidence="2 4" id="KW-0732">Signal</keyword>
<dbReference type="EMBL" id="JARBDR010000337">
    <property type="protein sequence ID" value="KAJ8314633.1"/>
    <property type="molecule type" value="Genomic_DNA"/>
</dbReference>
<evidence type="ECO:0000313" key="7">
    <source>
        <dbReference type="Proteomes" id="UP001217089"/>
    </source>
</evidence>
<comment type="similarity">
    <text evidence="1">Belongs to the type-B carboxylesterase/lipase family.</text>
</comment>
<evidence type="ECO:0000256" key="1">
    <source>
        <dbReference type="ARBA" id="ARBA00005964"/>
    </source>
</evidence>
<proteinExistence type="inferred from homology"/>
<evidence type="ECO:0000256" key="2">
    <source>
        <dbReference type="ARBA" id="ARBA00022729"/>
    </source>
</evidence>
<name>A0ABQ9FBB7_TEGGR</name>
<dbReference type="Gene3D" id="3.40.50.1820">
    <property type="entry name" value="alpha/beta hydrolase"/>
    <property type="match status" value="2"/>
</dbReference>
<feature type="domain" description="Carboxylesterase type B" evidence="5">
    <location>
        <begin position="26"/>
        <end position="157"/>
    </location>
</feature>
<accession>A0ABQ9FBB7</accession>
<feature type="chain" id="PRO_5046025775" description="Carboxylesterase type B domain-containing protein" evidence="4">
    <location>
        <begin position="23"/>
        <end position="717"/>
    </location>
</feature>
<dbReference type="InterPro" id="IPR002018">
    <property type="entry name" value="CarbesteraseB"/>
</dbReference>
<dbReference type="InterPro" id="IPR029058">
    <property type="entry name" value="AB_hydrolase_fold"/>
</dbReference>
<keyword evidence="3" id="KW-1133">Transmembrane helix</keyword>
<reference evidence="6 7" key="1">
    <citation type="submission" date="2022-12" db="EMBL/GenBank/DDBJ databases">
        <title>Chromosome-level genome of Tegillarca granosa.</title>
        <authorList>
            <person name="Kim J."/>
        </authorList>
    </citation>
    <scope>NUCLEOTIDE SEQUENCE [LARGE SCALE GENOMIC DNA]</scope>
    <source>
        <strain evidence="6">Teg-2019</strain>
        <tissue evidence="6">Adductor muscle</tissue>
    </source>
</reference>
<feature type="signal peptide" evidence="4">
    <location>
        <begin position="1"/>
        <end position="22"/>
    </location>
</feature>
<keyword evidence="7" id="KW-1185">Reference proteome</keyword>
<feature type="domain" description="Carboxylesterase type B" evidence="5">
    <location>
        <begin position="159"/>
        <end position="506"/>
    </location>
</feature>